<gene>
    <name evidence="2" type="ORF">Tsubulata_036816</name>
</gene>
<accession>A0A9Q0FD24</accession>
<proteinExistence type="predicted"/>
<evidence type="ECO:0000256" key="1">
    <source>
        <dbReference type="SAM" id="MobiDB-lite"/>
    </source>
</evidence>
<sequence length="68" mass="7285">MITSEGEDDEDETKAAVVAKSFKYWINDLPESVMASTKQTAYGNIESRGSRKSLSSKKLVGGEGGEGL</sequence>
<evidence type="ECO:0000313" key="3">
    <source>
        <dbReference type="Proteomes" id="UP001141552"/>
    </source>
</evidence>
<feature type="region of interest" description="Disordered" evidence="1">
    <location>
        <begin position="44"/>
        <end position="68"/>
    </location>
</feature>
<reference evidence="2" key="1">
    <citation type="submission" date="2022-02" db="EMBL/GenBank/DDBJ databases">
        <authorList>
            <person name="Henning P.M."/>
            <person name="McCubbin A.G."/>
            <person name="Shore J.S."/>
        </authorList>
    </citation>
    <scope>NUCLEOTIDE SEQUENCE</scope>
    <source>
        <strain evidence="2">F60SS</strain>
        <tissue evidence="2">Leaves</tissue>
    </source>
</reference>
<evidence type="ECO:0000313" key="2">
    <source>
        <dbReference type="EMBL" id="KAJ4829122.1"/>
    </source>
</evidence>
<dbReference type="Proteomes" id="UP001141552">
    <property type="component" value="Unassembled WGS sequence"/>
</dbReference>
<dbReference type="EMBL" id="JAKUCV010005987">
    <property type="protein sequence ID" value="KAJ4829122.1"/>
    <property type="molecule type" value="Genomic_DNA"/>
</dbReference>
<organism evidence="2 3">
    <name type="scientific">Turnera subulata</name>
    <dbReference type="NCBI Taxonomy" id="218843"/>
    <lineage>
        <taxon>Eukaryota</taxon>
        <taxon>Viridiplantae</taxon>
        <taxon>Streptophyta</taxon>
        <taxon>Embryophyta</taxon>
        <taxon>Tracheophyta</taxon>
        <taxon>Spermatophyta</taxon>
        <taxon>Magnoliopsida</taxon>
        <taxon>eudicotyledons</taxon>
        <taxon>Gunneridae</taxon>
        <taxon>Pentapetalae</taxon>
        <taxon>rosids</taxon>
        <taxon>fabids</taxon>
        <taxon>Malpighiales</taxon>
        <taxon>Passifloraceae</taxon>
        <taxon>Turnera</taxon>
    </lineage>
</organism>
<protein>
    <submittedName>
        <fullName evidence="2">Uncharacterized protein</fullName>
    </submittedName>
</protein>
<dbReference type="AlphaFoldDB" id="A0A9Q0FD24"/>
<reference evidence="2" key="2">
    <citation type="journal article" date="2023" name="Plants (Basel)">
        <title>Annotation of the Turnera subulata (Passifloraceae) Draft Genome Reveals the S-Locus Evolved after the Divergence of Turneroideae from Passifloroideae in a Stepwise Manner.</title>
        <authorList>
            <person name="Henning P.M."/>
            <person name="Roalson E.H."/>
            <person name="Mir W."/>
            <person name="McCubbin A.G."/>
            <person name="Shore J.S."/>
        </authorList>
    </citation>
    <scope>NUCLEOTIDE SEQUENCE</scope>
    <source>
        <strain evidence="2">F60SS</strain>
    </source>
</reference>
<keyword evidence="3" id="KW-1185">Reference proteome</keyword>
<name>A0A9Q0FD24_9ROSI</name>
<comment type="caution">
    <text evidence="2">The sequence shown here is derived from an EMBL/GenBank/DDBJ whole genome shotgun (WGS) entry which is preliminary data.</text>
</comment>